<protein>
    <recommendedName>
        <fullName evidence="6">Methylenetetrahydrofolate reductase</fullName>
    </recommendedName>
</protein>
<evidence type="ECO:0000256" key="3">
    <source>
        <dbReference type="ARBA" id="ARBA00022630"/>
    </source>
</evidence>
<dbReference type="InterPro" id="IPR029041">
    <property type="entry name" value="FAD-linked_oxidoreductase-like"/>
</dbReference>
<evidence type="ECO:0000256" key="6">
    <source>
        <dbReference type="RuleBase" id="RU003862"/>
    </source>
</evidence>
<dbReference type="SUPFAM" id="SSF51730">
    <property type="entry name" value="FAD-linked oxidoreductase"/>
    <property type="match status" value="1"/>
</dbReference>
<evidence type="ECO:0000313" key="8">
    <source>
        <dbReference type="Proteomes" id="UP000541444"/>
    </source>
</evidence>
<gene>
    <name evidence="7" type="ORF">GIB67_013165</name>
</gene>
<name>A0A7J7LCJ9_9MAGN</name>
<evidence type="ECO:0000256" key="5">
    <source>
        <dbReference type="ARBA" id="ARBA00023002"/>
    </source>
</evidence>
<dbReference type="OrthoDB" id="16284at2759"/>
<dbReference type="GO" id="GO:0035999">
    <property type="term" value="P:tetrahydrofolate interconversion"/>
    <property type="evidence" value="ECO:0007669"/>
    <property type="project" value="UniProtKB-UniPathway"/>
</dbReference>
<dbReference type="InterPro" id="IPR003171">
    <property type="entry name" value="Mehydrof_redctse-like"/>
</dbReference>
<dbReference type="Gene3D" id="3.20.20.220">
    <property type="match status" value="1"/>
</dbReference>
<dbReference type="EMBL" id="JACGCM010002380">
    <property type="protein sequence ID" value="KAF6140396.1"/>
    <property type="molecule type" value="Genomic_DNA"/>
</dbReference>
<comment type="similarity">
    <text evidence="6">Belongs to the methylenetetrahydrofolate reductase family.</text>
</comment>
<dbReference type="GO" id="GO:0004489">
    <property type="term" value="F:methylenetetrahydrofolate reductase [NAD(P)H] activity"/>
    <property type="evidence" value="ECO:0007669"/>
    <property type="project" value="InterPro"/>
</dbReference>
<keyword evidence="3 6" id="KW-0285">Flavoprotein</keyword>
<accession>A0A7J7LCJ9</accession>
<organism evidence="7 8">
    <name type="scientific">Kingdonia uniflora</name>
    <dbReference type="NCBI Taxonomy" id="39325"/>
    <lineage>
        <taxon>Eukaryota</taxon>
        <taxon>Viridiplantae</taxon>
        <taxon>Streptophyta</taxon>
        <taxon>Embryophyta</taxon>
        <taxon>Tracheophyta</taxon>
        <taxon>Spermatophyta</taxon>
        <taxon>Magnoliopsida</taxon>
        <taxon>Ranunculales</taxon>
        <taxon>Circaeasteraceae</taxon>
        <taxon>Kingdonia</taxon>
    </lineage>
</organism>
<evidence type="ECO:0000256" key="1">
    <source>
        <dbReference type="ARBA" id="ARBA00001974"/>
    </source>
</evidence>
<keyword evidence="5 6" id="KW-0560">Oxidoreductase</keyword>
<evidence type="ECO:0000256" key="4">
    <source>
        <dbReference type="ARBA" id="ARBA00022827"/>
    </source>
</evidence>
<proteinExistence type="inferred from homology"/>
<keyword evidence="4 6" id="KW-0274">FAD</keyword>
<dbReference type="AlphaFoldDB" id="A0A7J7LCJ9"/>
<reference evidence="7 8" key="1">
    <citation type="journal article" date="2020" name="IScience">
        <title>Genome Sequencing of the Endangered Kingdonia uniflora (Circaeasteraceae, Ranunculales) Reveals Potential Mechanisms of Evolutionary Specialization.</title>
        <authorList>
            <person name="Sun Y."/>
            <person name="Deng T."/>
            <person name="Zhang A."/>
            <person name="Moore M.J."/>
            <person name="Landis J.B."/>
            <person name="Lin N."/>
            <person name="Zhang H."/>
            <person name="Zhang X."/>
            <person name="Huang J."/>
            <person name="Zhang X."/>
            <person name="Sun H."/>
            <person name="Wang H."/>
        </authorList>
    </citation>
    <scope>NUCLEOTIDE SEQUENCE [LARGE SCALE GENOMIC DNA]</scope>
    <source>
        <strain evidence="7">TB1705</strain>
        <tissue evidence="7">Leaf</tissue>
    </source>
</reference>
<evidence type="ECO:0000256" key="2">
    <source>
        <dbReference type="ARBA" id="ARBA00004777"/>
    </source>
</evidence>
<comment type="pathway">
    <text evidence="2 6">One-carbon metabolism; tetrahydrofolate interconversion.</text>
</comment>
<dbReference type="UniPathway" id="UPA00193"/>
<dbReference type="Proteomes" id="UP000541444">
    <property type="component" value="Unassembled WGS sequence"/>
</dbReference>
<sequence>MPVEKIDHALDSIKSYGIHNVLALRGEPPHGYDKFVKTEVRLRSRSGKAYEGKVCAHNSCYESMLT</sequence>
<dbReference type="GO" id="GO:0006555">
    <property type="term" value="P:methionine metabolic process"/>
    <property type="evidence" value="ECO:0007669"/>
    <property type="project" value="InterPro"/>
</dbReference>
<keyword evidence="8" id="KW-1185">Reference proteome</keyword>
<comment type="cofactor">
    <cofactor evidence="1 6">
        <name>FAD</name>
        <dbReference type="ChEBI" id="CHEBI:57692"/>
    </cofactor>
</comment>
<comment type="caution">
    <text evidence="7">The sequence shown here is derived from an EMBL/GenBank/DDBJ whole genome shotgun (WGS) entry which is preliminary data.</text>
</comment>
<evidence type="ECO:0000313" key="7">
    <source>
        <dbReference type="EMBL" id="KAF6140396.1"/>
    </source>
</evidence>
<dbReference type="Pfam" id="PF02219">
    <property type="entry name" value="MTHFR"/>
    <property type="match status" value="1"/>
</dbReference>